<dbReference type="EMBL" id="JAGSXH010000179">
    <property type="protein sequence ID" value="MBS2966686.1"/>
    <property type="molecule type" value="Genomic_DNA"/>
</dbReference>
<gene>
    <name evidence="2" type="ORF">KGA66_26855</name>
</gene>
<reference evidence="2" key="1">
    <citation type="submission" date="2021-04" db="EMBL/GenBank/DDBJ databases">
        <title>Genome based classification of Actinospica acidithermotolerans sp. nov., an actinobacterium isolated from an Indonesian hot spring.</title>
        <authorList>
            <person name="Kusuma A.B."/>
            <person name="Putra K.E."/>
            <person name="Nafisah S."/>
            <person name="Loh J."/>
            <person name="Nouioui I."/>
            <person name="Goodfellow M."/>
        </authorList>
    </citation>
    <scope>NUCLEOTIDE SEQUENCE</scope>
    <source>
        <strain evidence="2">DSM 45618</strain>
    </source>
</reference>
<evidence type="ECO:0000256" key="1">
    <source>
        <dbReference type="SAM" id="MobiDB-lite"/>
    </source>
</evidence>
<sequence length="411" mass="42016">AAADATVGLGRRLLHLVWRRAKQPEAVAAAVAELAEAPADPDALAGLRLQVRKVLTQDPQLLAEIAGLLAAGGVVVTASGERSVAIGGDNSGSISTGDGLNSLAVNSNSGEVNFGGKTGKIENKISAGGLFIWLGQLLTAHRAIAIGVLSLGGLLIGVGGYAIYDKPINMQPPNPKPGANSHSAGQSADGIPGSLPGSTSIPSRKVGQVSVSSEPAAYFTETTQGGNKLSGTVHFGQSTQASQEGLVTEAVGNGCGPNTFPGDLSHAVAVPFQITFTLESSLRENIEITTFVKGSMTFDSSVLVIDYSDGAQCTGYSDIKDSVYSGARVKEAGWIIFFGVITPSQPNGDLANISDQQLSLTVNFIDDATESNESIYGPYVCSTESVQIAGPVNAINGCGQYLSPAPSVSPS</sequence>
<evidence type="ECO:0000313" key="2">
    <source>
        <dbReference type="EMBL" id="MBS2966686.1"/>
    </source>
</evidence>
<feature type="region of interest" description="Disordered" evidence="1">
    <location>
        <begin position="172"/>
        <end position="206"/>
    </location>
</feature>
<evidence type="ECO:0000313" key="3">
    <source>
        <dbReference type="Proteomes" id="UP000677913"/>
    </source>
</evidence>
<dbReference type="RefSeq" id="WP_211472005.1">
    <property type="nucleotide sequence ID" value="NZ_JAGSXH010000179.1"/>
</dbReference>
<feature type="non-terminal residue" evidence="2">
    <location>
        <position position="1"/>
    </location>
</feature>
<dbReference type="Proteomes" id="UP000677913">
    <property type="component" value="Unassembled WGS sequence"/>
</dbReference>
<proteinExistence type="predicted"/>
<comment type="caution">
    <text evidence="2">The sequence shown here is derived from an EMBL/GenBank/DDBJ whole genome shotgun (WGS) entry which is preliminary data.</text>
</comment>
<name>A0A8J7WQJ8_9ACTN</name>
<organism evidence="2 3">
    <name type="scientific">Actinocrinis puniceicyclus</name>
    <dbReference type="NCBI Taxonomy" id="977794"/>
    <lineage>
        <taxon>Bacteria</taxon>
        <taxon>Bacillati</taxon>
        <taxon>Actinomycetota</taxon>
        <taxon>Actinomycetes</taxon>
        <taxon>Catenulisporales</taxon>
        <taxon>Actinospicaceae</taxon>
        <taxon>Actinocrinis</taxon>
    </lineage>
</organism>
<accession>A0A8J7WQJ8</accession>
<dbReference type="AlphaFoldDB" id="A0A8J7WQJ8"/>
<keyword evidence="3" id="KW-1185">Reference proteome</keyword>
<protein>
    <submittedName>
        <fullName evidence="2">Uncharacterized protein</fullName>
    </submittedName>
</protein>